<dbReference type="InterPro" id="IPR036706">
    <property type="entry name" value="VOMI_sf"/>
</dbReference>
<keyword evidence="3" id="KW-1185">Reference proteome</keyword>
<organism evidence="2 3">
    <name type="scientific">Calidris pygmaea</name>
    <name type="common">Spoon-billed sandpiper</name>
    <dbReference type="NCBI Taxonomy" id="425635"/>
    <lineage>
        <taxon>Eukaryota</taxon>
        <taxon>Metazoa</taxon>
        <taxon>Chordata</taxon>
        <taxon>Craniata</taxon>
        <taxon>Vertebrata</taxon>
        <taxon>Euteleostomi</taxon>
        <taxon>Archelosauria</taxon>
        <taxon>Archosauria</taxon>
        <taxon>Dinosauria</taxon>
        <taxon>Saurischia</taxon>
        <taxon>Theropoda</taxon>
        <taxon>Coelurosauria</taxon>
        <taxon>Aves</taxon>
        <taxon>Neognathae</taxon>
        <taxon>Neoaves</taxon>
        <taxon>Charadriiformes</taxon>
        <taxon>Scolopacidae</taxon>
        <taxon>Calidris</taxon>
    </lineage>
</organism>
<dbReference type="PANTHER" id="PTHR18841:SF0">
    <property type="entry name" value="VITELLINE MEMBRANE OUTER LAYER 1 HOMOLOG A-RELATED"/>
    <property type="match status" value="1"/>
</dbReference>
<name>A0A8C3PMD8_9CHAR</name>
<dbReference type="SUPFAM" id="SSF51092">
    <property type="entry name" value="Vitelline membrane outer protein-I (VMO-I)"/>
    <property type="match status" value="1"/>
</dbReference>
<reference evidence="2" key="1">
    <citation type="submission" date="2025-08" db="UniProtKB">
        <authorList>
            <consortium name="Ensembl"/>
        </authorList>
    </citation>
    <scope>IDENTIFICATION</scope>
</reference>
<evidence type="ECO:0000313" key="3">
    <source>
        <dbReference type="Proteomes" id="UP000694419"/>
    </source>
</evidence>
<feature type="signal peptide" evidence="1">
    <location>
        <begin position="1"/>
        <end position="24"/>
    </location>
</feature>
<proteinExistence type="predicted"/>
<accession>A0A8C3PMD8</accession>
<reference evidence="2" key="2">
    <citation type="submission" date="2025-09" db="UniProtKB">
        <authorList>
            <consortium name="Ensembl"/>
        </authorList>
    </citation>
    <scope>IDENTIFICATION</scope>
</reference>
<dbReference type="AlphaFoldDB" id="A0A8C3PMD8"/>
<dbReference type="Proteomes" id="UP000694419">
    <property type="component" value="Unplaced"/>
</dbReference>
<evidence type="ECO:0000256" key="1">
    <source>
        <dbReference type="SAM" id="SignalP"/>
    </source>
</evidence>
<keyword evidence="1" id="KW-0732">Signal</keyword>
<sequence length="176" mass="18964">MDWLQAGQPCQGDVLLLLVGLAGAAGQGQEQDLGGSDALVISMSSRGPWGSWTWLEMCPKGSYASGVSFKLPQGLMEDDMALTCSLPVPSPWLESLLRHWCCDEVAATGTCFTCSNRHILEGPRSSWGQWGSWSPQCPRVLGAGLRGVWGRTGLPRDFPTSQEHRECCQGTPLGRG</sequence>
<dbReference type="GO" id="GO:0005615">
    <property type="term" value="C:extracellular space"/>
    <property type="evidence" value="ECO:0007669"/>
    <property type="project" value="TreeGrafter"/>
</dbReference>
<dbReference type="Ensembl" id="ENSCPGT00000013760.1">
    <property type="protein sequence ID" value="ENSCPGP00000012555.1"/>
    <property type="gene ID" value="ENSCPGG00000008907.1"/>
</dbReference>
<protein>
    <submittedName>
        <fullName evidence="2">Uncharacterized protein</fullName>
    </submittedName>
</protein>
<dbReference type="InterPro" id="IPR005515">
    <property type="entry name" value="VOMI"/>
</dbReference>
<evidence type="ECO:0000313" key="2">
    <source>
        <dbReference type="Ensembl" id="ENSCPGP00000012555.1"/>
    </source>
</evidence>
<dbReference type="Gene3D" id="2.100.10.20">
    <property type="entry name" value="Vitelline membrane outer layer protein I (VOMI)"/>
    <property type="match status" value="2"/>
</dbReference>
<feature type="chain" id="PRO_5034041921" evidence="1">
    <location>
        <begin position="25"/>
        <end position="176"/>
    </location>
</feature>
<dbReference type="Pfam" id="PF03762">
    <property type="entry name" value="VOMI"/>
    <property type="match status" value="1"/>
</dbReference>
<dbReference type="PANTHER" id="PTHR18841">
    <property type="entry name" value="VITELLINE MEMBRANE OUTER LAYER PROTEIN I-RELATED"/>
    <property type="match status" value="1"/>
</dbReference>